<dbReference type="AlphaFoldDB" id="A0A3A8PLX5"/>
<dbReference type="InterPro" id="IPR012337">
    <property type="entry name" value="RNaseH-like_sf"/>
</dbReference>
<dbReference type="PANTHER" id="PTHR42648:SF21">
    <property type="entry name" value="CYSTEINE-RICH RLK (RECEPTOR-LIKE PROTEIN KINASE) 8"/>
    <property type="match status" value="1"/>
</dbReference>
<name>A0A3A8PLX5_9BACT</name>
<dbReference type="OrthoDB" id="9774685at2"/>
<feature type="non-terminal residue" evidence="2">
    <location>
        <position position="1"/>
    </location>
</feature>
<gene>
    <name evidence="2" type="ORF">D7X96_39215</name>
</gene>
<dbReference type="Proteomes" id="UP000282656">
    <property type="component" value="Unassembled WGS sequence"/>
</dbReference>
<sequence>PLELLHMDLKGPTKFESINGKKYIFLTVEDFSRLTWVRFLHDKLETFTFLNHLWSLLVADKRQEFGVISRIRSDHGIEFQNSNFSTFYTLHGIKHEFSAPKTPQQNGVVERKNRMVQEMAQVMLHSKNIPQRFWAKAVNTAVYVINHVYLKPGTKTTPY</sequence>
<dbReference type="GO" id="GO:0015074">
    <property type="term" value="P:DNA integration"/>
    <property type="evidence" value="ECO:0007669"/>
    <property type="project" value="InterPro"/>
</dbReference>
<dbReference type="GO" id="GO:0003676">
    <property type="term" value="F:nucleic acid binding"/>
    <property type="evidence" value="ECO:0007669"/>
    <property type="project" value="InterPro"/>
</dbReference>
<comment type="caution">
    <text evidence="2">The sequence shown here is derived from an EMBL/GenBank/DDBJ whole genome shotgun (WGS) entry which is preliminary data.</text>
</comment>
<evidence type="ECO:0000259" key="1">
    <source>
        <dbReference type="PROSITE" id="PS50994"/>
    </source>
</evidence>
<dbReference type="InterPro" id="IPR039537">
    <property type="entry name" value="Retrotran_Ty1/copia-like"/>
</dbReference>
<evidence type="ECO:0000313" key="3">
    <source>
        <dbReference type="Proteomes" id="UP000282656"/>
    </source>
</evidence>
<proteinExistence type="predicted"/>
<dbReference type="EMBL" id="RAWM01000314">
    <property type="protein sequence ID" value="RKH56220.1"/>
    <property type="molecule type" value="Genomic_DNA"/>
</dbReference>
<dbReference type="Pfam" id="PF00665">
    <property type="entry name" value="rve"/>
    <property type="match status" value="1"/>
</dbReference>
<organism evidence="2 3">
    <name type="scientific">Corallococcus interemptor</name>
    <dbReference type="NCBI Taxonomy" id="2316720"/>
    <lineage>
        <taxon>Bacteria</taxon>
        <taxon>Pseudomonadati</taxon>
        <taxon>Myxococcota</taxon>
        <taxon>Myxococcia</taxon>
        <taxon>Myxococcales</taxon>
        <taxon>Cystobacterineae</taxon>
        <taxon>Myxococcaceae</taxon>
        <taxon>Corallococcus</taxon>
    </lineage>
</organism>
<dbReference type="InterPro" id="IPR001584">
    <property type="entry name" value="Integrase_cat-core"/>
</dbReference>
<dbReference type="InterPro" id="IPR036397">
    <property type="entry name" value="RNaseH_sf"/>
</dbReference>
<feature type="non-terminal residue" evidence="2">
    <location>
        <position position="159"/>
    </location>
</feature>
<dbReference type="PANTHER" id="PTHR42648">
    <property type="entry name" value="TRANSPOSASE, PUTATIVE-RELATED"/>
    <property type="match status" value="1"/>
</dbReference>
<dbReference type="SUPFAM" id="SSF53098">
    <property type="entry name" value="Ribonuclease H-like"/>
    <property type="match status" value="1"/>
</dbReference>
<accession>A0A3A8PLX5</accession>
<protein>
    <submittedName>
        <fullName evidence="2">Transposase</fullName>
    </submittedName>
</protein>
<keyword evidence="3" id="KW-1185">Reference proteome</keyword>
<feature type="domain" description="Integrase catalytic" evidence="1">
    <location>
        <begin position="1"/>
        <end position="159"/>
    </location>
</feature>
<evidence type="ECO:0000313" key="2">
    <source>
        <dbReference type="EMBL" id="RKH56220.1"/>
    </source>
</evidence>
<dbReference type="PROSITE" id="PS50994">
    <property type="entry name" value="INTEGRASE"/>
    <property type="match status" value="1"/>
</dbReference>
<dbReference type="Gene3D" id="3.30.420.10">
    <property type="entry name" value="Ribonuclease H-like superfamily/Ribonuclease H"/>
    <property type="match status" value="1"/>
</dbReference>
<reference evidence="3" key="1">
    <citation type="submission" date="2018-09" db="EMBL/GenBank/DDBJ databases">
        <authorList>
            <person name="Livingstone P.G."/>
            <person name="Whitworth D.E."/>
        </authorList>
    </citation>
    <scope>NUCLEOTIDE SEQUENCE [LARGE SCALE GENOMIC DNA]</scope>
    <source>
        <strain evidence="3">AB047A</strain>
    </source>
</reference>